<dbReference type="EMBL" id="CP043538">
    <property type="protein sequence ID" value="QGY04029.1"/>
    <property type="molecule type" value="Genomic_DNA"/>
</dbReference>
<proteinExistence type="predicted"/>
<feature type="compositionally biased region" description="Basic and acidic residues" evidence="1">
    <location>
        <begin position="55"/>
        <end position="71"/>
    </location>
</feature>
<reference evidence="2 3" key="1">
    <citation type="journal article" date="2012" name="Genet. Mol. Biol.">
        <title>Analysis of 16S rRNA and mxaF genes revealing insights into Methylobacterium niche-specific plant association.</title>
        <authorList>
            <person name="Dourado M.N."/>
            <person name="Andreote F.D."/>
            <person name="Dini-Andreote F."/>
            <person name="Conti R."/>
            <person name="Araujo J.M."/>
            <person name="Araujo W.L."/>
        </authorList>
    </citation>
    <scope>NUCLEOTIDE SEQUENCE [LARGE SCALE GENOMIC DNA]</scope>
    <source>
        <strain evidence="2 3">SR1.6/6</strain>
    </source>
</reference>
<reference evidence="2 3" key="2">
    <citation type="journal article" date="2013" name="Genome Announc.">
        <title>Draft Genome Sequence of Methylobacterium mesophilicum Strain SR1.6/6, Isolated from Citrus sinensis.</title>
        <authorList>
            <person name="Marinho Almeida D."/>
            <person name="Dini-Andreote F."/>
            <person name="Camargo Neves A.A."/>
            <person name="Juca Ramos R.T."/>
            <person name="Andreote F.D."/>
            <person name="Carneiro A.R."/>
            <person name="Oliveira de Souza Lima A."/>
            <person name="Caracciolo Gomes de Sa P.H."/>
            <person name="Ribeiro Barbosa M.S."/>
            <person name="Araujo W.L."/>
            <person name="Silva A."/>
        </authorList>
    </citation>
    <scope>NUCLEOTIDE SEQUENCE [LARGE SCALE GENOMIC DNA]</scope>
    <source>
        <strain evidence="2 3">SR1.6/6</strain>
    </source>
</reference>
<name>A0A6B9FQA2_9HYPH</name>
<evidence type="ECO:0000313" key="3">
    <source>
        <dbReference type="Proteomes" id="UP000012488"/>
    </source>
</evidence>
<feature type="region of interest" description="Disordered" evidence="1">
    <location>
        <begin position="24"/>
        <end position="71"/>
    </location>
</feature>
<dbReference type="AlphaFoldDB" id="A0A6B9FQA2"/>
<evidence type="ECO:0000313" key="2">
    <source>
        <dbReference type="EMBL" id="QGY04029.1"/>
    </source>
</evidence>
<sequence length="71" mass="8411">MTKGRRIPKWLARRTYFKRIERWSKPDKNRRAPATSETASVPLPSNVVPFPMRMNRPERQDFNDLRDVGIA</sequence>
<dbReference type="KEGG" id="mmes:MMSR116_20585"/>
<evidence type="ECO:0000256" key="1">
    <source>
        <dbReference type="SAM" id="MobiDB-lite"/>
    </source>
</evidence>
<organism evidence="2 3">
    <name type="scientific">Methylobacterium mesophilicum SR1.6/6</name>
    <dbReference type="NCBI Taxonomy" id="908290"/>
    <lineage>
        <taxon>Bacteria</taxon>
        <taxon>Pseudomonadati</taxon>
        <taxon>Pseudomonadota</taxon>
        <taxon>Alphaproteobacteria</taxon>
        <taxon>Hyphomicrobiales</taxon>
        <taxon>Methylobacteriaceae</taxon>
        <taxon>Methylobacterium</taxon>
    </lineage>
</organism>
<accession>A0A6B9FQA2</accession>
<dbReference type="OrthoDB" id="7999530at2"/>
<dbReference type="Proteomes" id="UP000012488">
    <property type="component" value="Chromosome"/>
</dbReference>
<protein>
    <submittedName>
        <fullName evidence="2">Uncharacterized protein</fullName>
    </submittedName>
</protein>
<dbReference type="RefSeq" id="WP_010687529.1">
    <property type="nucleotide sequence ID" value="NZ_CP043538.1"/>
</dbReference>
<gene>
    <name evidence="2" type="ORF">MMSR116_20585</name>
</gene>